<evidence type="ECO:0000313" key="2">
    <source>
        <dbReference type="EMBL" id="KAF4100082.1"/>
    </source>
</evidence>
<comment type="caution">
    <text evidence="2">The sequence shown here is derived from an EMBL/GenBank/DDBJ whole genome shotgun (WGS) entry which is preliminary data.</text>
</comment>
<organism evidence="2 3">
    <name type="scientific">Onychostoma macrolepis</name>
    <dbReference type="NCBI Taxonomy" id="369639"/>
    <lineage>
        <taxon>Eukaryota</taxon>
        <taxon>Metazoa</taxon>
        <taxon>Chordata</taxon>
        <taxon>Craniata</taxon>
        <taxon>Vertebrata</taxon>
        <taxon>Euteleostomi</taxon>
        <taxon>Actinopterygii</taxon>
        <taxon>Neopterygii</taxon>
        <taxon>Teleostei</taxon>
        <taxon>Ostariophysi</taxon>
        <taxon>Cypriniformes</taxon>
        <taxon>Cyprinidae</taxon>
        <taxon>Acrossocheilinae</taxon>
        <taxon>Onychostoma</taxon>
    </lineage>
</organism>
<dbReference type="SUPFAM" id="SSF52266">
    <property type="entry name" value="SGNH hydrolase"/>
    <property type="match status" value="1"/>
</dbReference>
<protein>
    <submittedName>
        <fullName evidence="2">Uncharacterized protein</fullName>
    </submittedName>
</protein>
<evidence type="ECO:0000256" key="1">
    <source>
        <dbReference type="SAM" id="MobiDB-lite"/>
    </source>
</evidence>
<feature type="region of interest" description="Disordered" evidence="1">
    <location>
        <begin position="149"/>
        <end position="217"/>
    </location>
</feature>
<gene>
    <name evidence="2" type="ORF">G5714_018278</name>
</gene>
<reference evidence="2 3" key="1">
    <citation type="submission" date="2020-04" db="EMBL/GenBank/DDBJ databases">
        <title>Chromosome-level genome assembly of a cyprinid fish Onychostoma macrolepis by integration of Nanopore Sequencing, Bionano and Hi-C technology.</title>
        <authorList>
            <person name="Wang D."/>
        </authorList>
    </citation>
    <scope>NUCLEOTIDE SEQUENCE [LARGE SCALE GENOMIC DNA]</scope>
    <source>
        <strain evidence="2">SWU-2019</strain>
        <tissue evidence="2">Muscle</tissue>
    </source>
</reference>
<evidence type="ECO:0000313" key="3">
    <source>
        <dbReference type="Proteomes" id="UP000579812"/>
    </source>
</evidence>
<name>A0A7J6C2Q1_9TELE</name>
<proteinExistence type="predicted"/>
<sequence>MEIEREEREREDRDAVVQVDAGPTAVARARMNDKWWCTCSNSQVMPTEVESYCCHEWELIMPQQQNLSIDEEANAASVCITSNDVFPINEEVRHSCSSLPNVHLVHHSSIKPWHLYDGVHLNQDGVGIFAKAIKDVALGRFPTTGYKGAKRNVRMRPFEPSGPSSRSRPPQDLHRQPMTSGWSHRQQERQLYTEGPSQQKPSYAQVLSQQTPSAAAAQELSISDVGTEIYNY</sequence>
<accession>A0A7J6C2Q1</accession>
<dbReference type="Proteomes" id="UP000579812">
    <property type="component" value="Unassembled WGS sequence"/>
</dbReference>
<feature type="compositionally biased region" description="Polar residues" evidence="1">
    <location>
        <begin position="195"/>
        <end position="213"/>
    </location>
</feature>
<dbReference type="EMBL" id="JAAMOB010000019">
    <property type="protein sequence ID" value="KAF4100082.1"/>
    <property type="molecule type" value="Genomic_DNA"/>
</dbReference>
<keyword evidence="3" id="KW-1185">Reference proteome</keyword>
<dbReference type="AlphaFoldDB" id="A0A7J6C2Q1"/>